<evidence type="ECO:0000256" key="16">
    <source>
        <dbReference type="RuleBase" id="RU367101"/>
    </source>
</evidence>
<dbReference type="SUPFAM" id="SSF57850">
    <property type="entry name" value="RING/U-box"/>
    <property type="match status" value="1"/>
</dbReference>
<evidence type="ECO:0000256" key="10">
    <source>
        <dbReference type="ARBA" id="ARBA00022786"/>
    </source>
</evidence>
<keyword evidence="6 16" id="KW-0808">Transferase</keyword>
<dbReference type="GO" id="GO:0003755">
    <property type="term" value="F:peptidyl-prolyl cis-trans isomerase activity"/>
    <property type="evidence" value="ECO:0007669"/>
    <property type="project" value="UniProtKB-KW"/>
</dbReference>
<dbReference type="Pfam" id="PF00400">
    <property type="entry name" value="WD40"/>
    <property type="match status" value="2"/>
</dbReference>
<dbReference type="UniPathway" id="UPA00143"/>
<comment type="similarity">
    <text evidence="3 16">Belongs to the WD repeat PRP19 family.</text>
</comment>
<dbReference type="RefSeq" id="XP_037151589.1">
    <property type="nucleotide sequence ID" value="XM_037292170.1"/>
</dbReference>
<comment type="catalytic activity">
    <reaction evidence="16">
        <text>S-ubiquitinyl-[E2 ubiquitin-conjugating enzyme]-L-cysteine + [acceptor protein]-L-lysine = [E2 ubiquitin-conjugating enzyme]-L-cysteine + N(6)-ubiquitinyl-[acceptor protein]-L-lysine.</text>
        <dbReference type="EC" id="2.3.2.27"/>
    </reaction>
</comment>
<dbReference type="GO" id="GO:0071006">
    <property type="term" value="C:U2-type catalytic step 1 spliceosome"/>
    <property type="evidence" value="ECO:0007669"/>
    <property type="project" value="TreeGrafter"/>
</dbReference>
<dbReference type="GeneID" id="59329656"/>
<name>A0A8H6FBW6_9LECA</name>
<evidence type="ECO:0000256" key="4">
    <source>
        <dbReference type="ARBA" id="ARBA00022574"/>
    </source>
</evidence>
<sequence>MLCAISGEAPQVPVASAKSGNVFEKRLIEAYISEHGKDPVTNEDLSTDDLVELKASRTVRPRPPTLTSIPSLLSVFQNEWDALALETHTLRQHLTQTRQELSRALYEHDAAVRVITRLSRERDEARQALSRINVNGAPASNGDTMEVDGQELPGNLVAKVEAVQEKLSKTRRKRAVPEDWATTDVISNFTPTQKSKPLYTGARAISVDASGDLALVGGSDGTAGIFSISQNNLVQELPVGSPVTEALWAGSKAIVGTSSGIVKVFENGVEVSSFSGHAGAVTALALHPSGDILASVGVDKSYIFYDLASSAQALQIFTDSALNTAQFHPDGHLFAAGGADGQIKLYEMKSGANAANFDATGPLKAVEFSENGIWVAAAVKGSTSVSIWDLRKASQIKVLETGGQVTSVRWDYTGQYLATAGPTGVAVQQYSKSSKEWSEPLRSAVPAVSVDWGSSAQSLVSLDGEGAITVLGSA</sequence>
<evidence type="ECO:0000256" key="7">
    <source>
        <dbReference type="ARBA" id="ARBA00022728"/>
    </source>
</evidence>
<dbReference type="InterPro" id="IPR036322">
    <property type="entry name" value="WD40_repeat_dom_sf"/>
</dbReference>
<feature type="domain" description="U-box" evidence="17">
    <location>
        <begin position="1"/>
        <end position="70"/>
    </location>
</feature>
<comment type="pathway">
    <text evidence="2 16">Protein modification; protein ubiquitination.</text>
</comment>
<dbReference type="Pfam" id="PF08606">
    <property type="entry name" value="Prp19"/>
    <property type="match status" value="1"/>
</dbReference>
<comment type="function">
    <text evidence="16">Ubiquitin-protein ligase which is mainly involved pre-mRNA splicing and DNA repair. Required for pre-mRNA splicing as component of the spliceosome.</text>
</comment>
<keyword evidence="19" id="KW-1185">Reference proteome</keyword>
<evidence type="ECO:0000256" key="2">
    <source>
        <dbReference type="ARBA" id="ARBA00004906"/>
    </source>
</evidence>
<keyword evidence="14 16" id="KW-0539">Nucleus</keyword>
<dbReference type="Proteomes" id="UP000593566">
    <property type="component" value="Unassembled WGS sequence"/>
</dbReference>
<evidence type="ECO:0000256" key="3">
    <source>
        <dbReference type="ARBA" id="ARBA00006388"/>
    </source>
</evidence>
<evidence type="ECO:0000256" key="9">
    <source>
        <dbReference type="ARBA" id="ARBA00022763"/>
    </source>
</evidence>
<dbReference type="SMART" id="SM00320">
    <property type="entry name" value="WD40"/>
    <property type="match status" value="6"/>
</dbReference>
<feature type="repeat" description="WD" evidence="15">
    <location>
        <begin position="274"/>
        <end position="315"/>
    </location>
</feature>
<evidence type="ECO:0000256" key="13">
    <source>
        <dbReference type="ARBA" id="ARBA00023204"/>
    </source>
</evidence>
<keyword evidence="13 16" id="KW-0234">DNA repair</keyword>
<keyword evidence="4 15" id="KW-0853">WD repeat</keyword>
<evidence type="ECO:0000256" key="11">
    <source>
        <dbReference type="ARBA" id="ARBA00023110"/>
    </source>
</evidence>
<dbReference type="GO" id="GO:0070534">
    <property type="term" value="P:protein K63-linked ubiquitination"/>
    <property type="evidence" value="ECO:0007669"/>
    <property type="project" value="UniProtKB-UniRule"/>
</dbReference>
<dbReference type="PROSITE" id="PS50082">
    <property type="entry name" value="WD_REPEATS_2"/>
    <property type="match status" value="2"/>
</dbReference>
<evidence type="ECO:0000256" key="12">
    <source>
        <dbReference type="ARBA" id="ARBA00023187"/>
    </source>
</evidence>
<comment type="caution">
    <text evidence="18">The sequence shown here is derived from an EMBL/GenBank/DDBJ whole genome shotgun (WGS) entry which is preliminary data.</text>
</comment>
<dbReference type="GO" id="GO:0006281">
    <property type="term" value="P:DNA repair"/>
    <property type="evidence" value="ECO:0007669"/>
    <property type="project" value="UniProtKB-KW"/>
</dbReference>
<comment type="subcellular location">
    <subcellularLocation>
        <location evidence="1 16">Nucleus</location>
    </subcellularLocation>
</comment>
<protein>
    <recommendedName>
        <fullName evidence="16">Pre-mRNA-processing factor 19</fullName>
        <ecNumber evidence="16">2.3.2.27</ecNumber>
    </recommendedName>
</protein>
<evidence type="ECO:0000313" key="19">
    <source>
        <dbReference type="Proteomes" id="UP000593566"/>
    </source>
</evidence>
<evidence type="ECO:0000256" key="1">
    <source>
        <dbReference type="ARBA" id="ARBA00004123"/>
    </source>
</evidence>
<keyword evidence="11" id="KW-0413">Isomerase</keyword>
<dbReference type="EMBL" id="JACCJB010000012">
    <property type="protein sequence ID" value="KAF6222154.1"/>
    <property type="molecule type" value="Genomic_DNA"/>
</dbReference>
<dbReference type="InterPro" id="IPR001680">
    <property type="entry name" value="WD40_rpt"/>
</dbReference>
<evidence type="ECO:0000313" key="18">
    <source>
        <dbReference type="EMBL" id="KAF6222154.1"/>
    </source>
</evidence>
<dbReference type="InterPro" id="IPR013915">
    <property type="entry name" value="Prp19_cc"/>
</dbReference>
<feature type="repeat" description="WD" evidence="15">
    <location>
        <begin position="320"/>
        <end position="356"/>
    </location>
</feature>
<dbReference type="PROSITE" id="PS51698">
    <property type="entry name" value="U_BOX"/>
    <property type="match status" value="1"/>
</dbReference>
<evidence type="ECO:0000256" key="14">
    <source>
        <dbReference type="ARBA" id="ARBA00023242"/>
    </source>
</evidence>
<keyword evidence="12 16" id="KW-0508">mRNA splicing</keyword>
<dbReference type="InterPro" id="IPR038959">
    <property type="entry name" value="Prp19"/>
</dbReference>
<evidence type="ECO:0000256" key="6">
    <source>
        <dbReference type="ARBA" id="ARBA00022679"/>
    </source>
</evidence>
<dbReference type="PROSITE" id="PS50294">
    <property type="entry name" value="WD_REPEATS_REGION"/>
    <property type="match status" value="1"/>
</dbReference>
<dbReference type="PANTHER" id="PTHR43995">
    <property type="entry name" value="PRE-MRNA-PROCESSING FACTOR 19"/>
    <property type="match status" value="1"/>
</dbReference>
<gene>
    <name evidence="18" type="ORF">HO133_001240</name>
</gene>
<dbReference type="Gene3D" id="3.30.40.10">
    <property type="entry name" value="Zinc/RING finger domain, C3HC4 (zinc finger)"/>
    <property type="match status" value="1"/>
</dbReference>
<dbReference type="SMART" id="SM00504">
    <property type="entry name" value="Ubox"/>
    <property type="match status" value="1"/>
</dbReference>
<dbReference type="InterPro" id="IPR055340">
    <property type="entry name" value="RING-Ubox_PRP19"/>
</dbReference>
<evidence type="ECO:0000256" key="5">
    <source>
        <dbReference type="ARBA" id="ARBA00022664"/>
    </source>
</evidence>
<evidence type="ECO:0000256" key="15">
    <source>
        <dbReference type="PROSITE-ProRule" id="PRU00221"/>
    </source>
</evidence>
<reference evidence="18 19" key="1">
    <citation type="journal article" date="2020" name="Genomics">
        <title>Complete, high-quality genomes from long-read metagenomic sequencing of two wolf lichen thalli reveals enigmatic genome architecture.</title>
        <authorList>
            <person name="McKenzie S.K."/>
            <person name="Walston R.F."/>
            <person name="Allen J.L."/>
        </authorList>
    </citation>
    <scope>NUCLEOTIDE SEQUENCE [LARGE SCALE GENOMIC DNA]</scope>
    <source>
        <strain evidence="18">WasteWater1</strain>
    </source>
</reference>
<comment type="subunit">
    <text evidence="16">Homotetramer.</text>
</comment>
<dbReference type="Gene3D" id="2.130.10.10">
    <property type="entry name" value="YVTN repeat-like/Quinoprotein amine dehydrogenase"/>
    <property type="match status" value="1"/>
</dbReference>
<evidence type="ECO:0000256" key="8">
    <source>
        <dbReference type="ARBA" id="ARBA00022737"/>
    </source>
</evidence>
<keyword evidence="9 16" id="KW-0227">DNA damage</keyword>
<keyword evidence="5 16" id="KW-0507">mRNA processing</keyword>
<dbReference type="SUPFAM" id="SSF50978">
    <property type="entry name" value="WD40 repeat-like"/>
    <property type="match status" value="1"/>
</dbReference>
<dbReference type="EC" id="2.3.2.27" evidence="16"/>
<accession>A0A8H6FBW6</accession>
<keyword evidence="8" id="KW-0677">Repeat</keyword>
<dbReference type="InterPro" id="IPR015943">
    <property type="entry name" value="WD40/YVTN_repeat-like_dom_sf"/>
</dbReference>
<dbReference type="PANTHER" id="PTHR43995:SF1">
    <property type="entry name" value="PRE-MRNA-PROCESSING FACTOR 19"/>
    <property type="match status" value="1"/>
</dbReference>
<dbReference type="CDD" id="cd16656">
    <property type="entry name" value="RING-Ubox_PRP19"/>
    <property type="match status" value="1"/>
</dbReference>
<dbReference type="GO" id="GO:0000974">
    <property type="term" value="C:Prp19 complex"/>
    <property type="evidence" value="ECO:0007669"/>
    <property type="project" value="UniProtKB-UniRule"/>
</dbReference>
<dbReference type="AlphaFoldDB" id="A0A8H6FBW6"/>
<keyword evidence="11" id="KW-0697">Rotamase</keyword>
<keyword evidence="10 16" id="KW-0833">Ubl conjugation pathway</keyword>
<organism evidence="18 19">
    <name type="scientific">Letharia lupina</name>
    <dbReference type="NCBI Taxonomy" id="560253"/>
    <lineage>
        <taxon>Eukaryota</taxon>
        <taxon>Fungi</taxon>
        <taxon>Dikarya</taxon>
        <taxon>Ascomycota</taxon>
        <taxon>Pezizomycotina</taxon>
        <taxon>Lecanoromycetes</taxon>
        <taxon>OSLEUM clade</taxon>
        <taxon>Lecanoromycetidae</taxon>
        <taxon>Lecanorales</taxon>
        <taxon>Lecanorineae</taxon>
        <taxon>Parmeliaceae</taxon>
        <taxon>Letharia</taxon>
    </lineage>
</organism>
<dbReference type="InterPro" id="IPR003613">
    <property type="entry name" value="Ubox_domain"/>
</dbReference>
<dbReference type="GO" id="GO:0061630">
    <property type="term" value="F:ubiquitin protein ligase activity"/>
    <property type="evidence" value="ECO:0007669"/>
    <property type="project" value="UniProtKB-UniRule"/>
</dbReference>
<dbReference type="InterPro" id="IPR013083">
    <property type="entry name" value="Znf_RING/FYVE/PHD"/>
</dbReference>
<dbReference type="GO" id="GO:0005737">
    <property type="term" value="C:cytoplasm"/>
    <property type="evidence" value="ECO:0007669"/>
    <property type="project" value="TreeGrafter"/>
</dbReference>
<keyword evidence="7 16" id="KW-0747">Spliceosome</keyword>
<proteinExistence type="inferred from homology"/>
<evidence type="ECO:0000259" key="17">
    <source>
        <dbReference type="PROSITE" id="PS51698"/>
    </source>
</evidence>
<dbReference type="GO" id="GO:0000398">
    <property type="term" value="P:mRNA splicing, via spliceosome"/>
    <property type="evidence" value="ECO:0007669"/>
    <property type="project" value="InterPro"/>
</dbReference>
<dbReference type="FunFam" id="3.30.40.10:FF:000027">
    <property type="entry name" value="Pre-mRNA-processing factor 19, putative"/>
    <property type="match status" value="1"/>
</dbReference>